<dbReference type="InterPro" id="IPR017441">
    <property type="entry name" value="Protein_kinase_ATP_BS"/>
</dbReference>
<accession>A0A3G4ZY65</accession>
<reference evidence="3" key="1">
    <citation type="submission" date="2018-10" db="EMBL/GenBank/DDBJ databases">
        <title>Hidden diversity of soil giant viruses.</title>
        <authorList>
            <person name="Schulz F."/>
            <person name="Alteio L."/>
            <person name="Goudeau D."/>
            <person name="Ryan E.M."/>
            <person name="Malmstrom R.R."/>
            <person name="Blanchard J."/>
            <person name="Woyke T."/>
        </authorList>
    </citation>
    <scope>NUCLEOTIDE SEQUENCE</scope>
    <source>
        <strain evidence="3">EDV1</strain>
    </source>
</reference>
<keyword evidence="1" id="KW-0547">Nucleotide-binding</keyword>
<organism evidence="3">
    <name type="scientific">Edafosvirus sp</name>
    <dbReference type="NCBI Taxonomy" id="2487765"/>
    <lineage>
        <taxon>Viruses</taxon>
        <taxon>Varidnaviria</taxon>
        <taxon>Bamfordvirae</taxon>
        <taxon>Nucleocytoviricota</taxon>
        <taxon>Megaviricetes</taxon>
        <taxon>Imitervirales</taxon>
        <taxon>Mimiviridae</taxon>
        <taxon>Klosneuvirinae</taxon>
    </lineage>
</organism>
<dbReference type="SUPFAM" id="SSF56112">
    <property type="entry name" value="Protein kinase-like (PK-like)"/>
    <property type="match status" value="1"/>
</dbReference>
<evidence type="ECO:0000256" key="1">
    <source>
        <dbReference type="PROSITE-ProRule" id="PRU10141"/>
    </source>
</evidence>
<dbReference type="Gene3D" id="1.10.510.10">
    <property type="entry name" value="Transferase(Phosphotransferase) domain 1"/>
    <property type="match status" value="1"/>
</dbReference>
<dbReference type="InterPro" id="IPR011009">
    <property type="entry name" value="Kinase-like_dom_sf"/>
</dbReference>
<dbReference type="GO" id="GO:0004672">
    <property type="term" value="F:protein kinase activity"/>
    <property type="evidence" value="ECO:0007669"/>
    <property type="project" value="InterPro"/>
</dbReference>
<evidence type="ECO:0000313" key="3">
    <source>
        <dbReference type="EMBL" id="AYV78513.1"/>
    </source>
</evidence>
<feature type="domain" description="Protein kinase" evidence="2">
    <location>
        <begin position="49"/>
        <end position="240"/>
    </location>
</feature>
<dbReference type="EMBL" id="MK072081">
    <property type="protein sequence ID" value="AYV78513.1"/>
    <property type="molecule type" value="Genomic_DNA"/>
</dbReference>
<sequence length="240" mass="28289">MSLFHIFDLEIIKNLFPNKSCNDFNLLKTTKMNIYRSVFFKNQKDEYFVMTNEIIGRGGSGTVFQAYQLFGDYSFREIVIKHVTVFPEEIIALKKIGMYIAHDLDYILMERARGISYDYILKSNKYSCDQLIKIHKKIIEKYTWLNNICKIDHGDARADHIFVSIDEKGDINIDLIDFGMSMPTRNQNDDVHNLNNNILCYFLTSHNEKFKQYILKKTNYPFDIKHKSPKNLLKRLISSL</sequence>
<feature type="binding site" evidence="1">
    <location>
        <position position="81"/>
    </location>
    <ligand>
        <name>ATP</name>
        <dbReference type="ChEBI" id="CHEBI:30616"/>
    </ligand>
</feature>
<dbReference type="InterPro" id="IPR000719">
    <property type="entry name" value="Prot_kinase_dom"/>
</dbReference>
<evidence type="ECO:0000259" key="2">
    <source>
        <dbReference type="PROSITE" id="PS50011"/>
    </source>
</evidence>
<protein>
    <recommendedName>
        <fullName evidence="2">Protein kinase domain-containing protein</fullName>
    </recommendedName>
</protein>
<name>A0A3G4ZY65_9VIRU</name>
<dbReference type="PROSITE" id="PS50011">
    <property type="entry name" value="PROTEIN_KINASE_DOM"/>
    <property type="match status" value="1"/>
</dbReference>
<keyword evidence="1" id="KW-0067">ATP-binding</keyword>
<dbReference type="PROSITE" id="PS00107">
    <property type="entry name" value="PROTEIN_KINASE_ATP"/>
    <property type="match status" value="1"/>
</dbReference>
<dbReference type="GO" id="GO:0005524">
    <property type="term" value="F:ATP binding"/>
    <property type="evidence" value="ECO:0007669"/>
    <property type="project" value="UniProtKB-UniRule"/>
</dbReference>
<proteinExistence type="predicted"/>
<gene>
    <name evidence="3" type="ORF">Edafosvirus16_12</name>
</gene>